<dbReference type="GO" id="GO:0016491">
    <property type="term" value="F:oxidoreductase activity"/>
    <property type="evidence" value="ECO:0007669"/>
    <property type="project" value="InterPro"/>
</dbReference>
<keyword evidence="8" id="KW-1185">Reference proteome</keyword>
<feature type="transmembrane region" description="Helical" evidence="5">
    <location>
        <begin position="176"/>
        <end position="199"/>
    </location>
</feature>
<evidence type="ECO:0000256" key="2">
    <source>
        <dbReference type="ARBA" id="ARBA00022692"/>
    </source>
</evidence>
<organism evidence="7 8">
    <name type="scientific">Cutaneotrichosporon oleaginosum</name>
    <dbReference type="NCBI Taxonomy" id="879819"/>
    <lineage>
        <taxon>Eukaryota</taxon>
        <taxon>Fungi</taxon>
        <taxon>Dikarya</taxon>
        <taxon>Basidiomycota</taxon>
        <taxon>Agaricomycotina</taxon>
        <taxon>Tremellomycetes</taxon>
        <taxon>Trichosporonales</taxon>
        <taxon>Trichosporonaceae</taxon>
        <taxon>Cutaneotrichosporon</taxon>
    </lineage>
</organism>
<evidence type="ECO:0000256" key="4">
    <source>
        <dbReference type="ARBA" id="ARBA00023136"/>
    </source>
</evidence>
<evidence type="ECO:0000256" key="3">
    <source>
        <dbReference type="ARBA" id="ARBA00022989"/>
    </source>
</evidence>
<evidence type="ECO:0000259" key="6">
    <source>
        <dbReference type="Pfam" id="PF04116"/>
    </source>
</evidence>
<sequence length="343" mass="39954">MHTFPTHLIDRLPTMAASHNASLLAAITPTTLDPPFYFSPRQHLFDWITDRNLSLLAPIAIYWVLSTIFHILDTLELPYFERHRIHPSTEVTKRNRAGFWQVINAVIFQQVVQTVLGLIVLDSDETLLRTEVLKDHLASMEWLAPRVADLTFLFLGKTVGMSILEAYGARLVNFAYWWAIPALQLFAGFCVIDTWQYWLHRTMHVYPWLYKQFHSHHHRLYVPFAFGALYNHPVEGLLLDSLGAAIAHMVTFMTIRQASLLFFLSSWKTVDDHCGYKLWWDPCQLFFNNNADYHDIHHQSYGIKANFAQPFFTNWDYFLGTQMTREQAEKRHAEAKARAAKSQ</sequence>
<dbReference type="GO" id="GO:0008610">
    <property type="term" value="P:lipid biosynthetic process"/>
    <property type="evidence" value="ECO:0007669"/>
    <property type="project" value="InterPro"/>
</dbReference>
<dbReference type="Pfam" id="PF04116">
    <property type="entry name" value="FA_hydroxylase"/>
    <property type="match status" value="1"/>
</dbReference>
<protein>
    <submittedName>
        <fullName evidence="7">Sphingosine hydroxylase</fullName>
    </submittedName>
</protein>
<feature type="domain" description="Fatty acid hydroxylase" evidence="6">
    <location>
        <begin position="186"/>
        <end position="321"/>
    </location>
</feature>
<dbReference type="Proteomes" id="UP000053611">
    <property type="component" value="Unassembled WGS sequence"/>
</dbReference>
<dbReference type="InterPro" id="IPR050307">
    <property type="entry name" value="Sterol_Desaturase_Related"/>
</dbReference>
<keyword evidence="2 5" id="KW-0812">Transmembrane</keyword>
<accession>A0A0J1B7E6</accession>
<dbReference type="GO" id="GO:0016020">
    <property type="term" value="C:membrane"/>
    <property type="evidence" value="ECO:0007669"/>
    <property type="project" value="UniProtKB-SubCell"/>
</dbReference>
<evidence type="ECO:0000256" key="1">
    <source>
        <dbReference type="ARBA" id="ARBA00004370"/>
    </source>
</evidence>
<feature type="transmembrane region" description="Helical" evidence="5">
    <location>
        <begin position="53"/>
        <end position="72"/>
    </location>
</feature>
<keyword evidence="4 5" id="KW-0472">Membrane</keyword>
<dbReference type="InterPro" id="IPR006694">
    <property type="entry name" value="Fatty_acid_hydroxylase"/>
</dbReference>
<feature type="transmembrane region" description="Helical" evidence="5">
    <location>
        <begin position="99"/>
        <end position="121"/>
    </location>
</feature>
<dbReference type="GO" id="GO:0005506">
    <property type="term" value="F:iron ion binding"/>
    <property type="evidence" value="ECO:0007669"/>
    <property type="project" value="InterPro"/>
</dbReference>
<keyword evidence="3 5" id="KW-1133">Transmembrane helix</keyword>
<gene>
    <name evidence="7" type="ORF">CC85DRAFT_284362</name>
</gene>
<dbReference type="GeneID" id="28983320"/>
<proteinExistence type="predicted"/>
<name>A0A0J1B7E6_9TREE</name>
<dbReference type="EMBL" id="KQ087193">
    <property type="protein sequence ID" value="KLT43649.1"/>
    <property type="molecule type" value="Genomic_DNA"/>
</dbReference>
<dbReference type="RefSeq" id="XP_018280140.1">
    <property type="nucleotide sequence ID" value="XM_018422717.1"/>
</dbReference>
<dbReference type="PANTHER" id="PTHR11863">
    <property type="entry name" value="STEROL DESATURASE"/>
    <property type="match status" value="1"/>
</dbReference>
<evidence type="ECO:0000256" key="5">
    <source>
        <dbReference type="SAM" id="Phobius"/>
    </source>
</evidence>
<dbReference type="OrthoDB" id="408954at2759"/>
<evidence type="ECO:0000313" key="8">
    <source>
        <dbReference type="Proteomes" id="UP000053611"/>
    </source>
</evidence>
<comment type="subcellular location">
    <subcellularLocation>
        <location evidence="1">Membrane</location>
    </subcellularLocation>
</comment>
<dbReference type="STRING" id="879819.A0A0J1B7E6"/>
<evidence type="ECO:0000313" key="7">
    <source>
        <dbReference type="EMBL" id="KLT43649.1"/>
    </source>
</evidence>
<dbReference type="AlphaFoldDB" id="A0A0J1B7E6"/>
<reference evidence="7 8" key="1">
    <citation type="submission" date="2015-03" db="EMBL/GenBank/DDBJ databases">
        <title>Genomics and transcriptomics of the oil-accumulating basidiomycete yeast T. oleaginosus allow insights into substrate utilization and the diverse evolutionary trajectories of mating systems in fungi.</title>
        <authorList>
            <consortium name="DOE Joint Genome Institute"/>
            <person name="Kourist R."/>
            <person name="Kracht O."/>
            <person name="Bracharz F."/>
            <person name="Lipzen A."/>
            <person name="Nolan M."/>
            <person name="Ohm R."/>
            <person name="Grigoriev I."/>
            <person name="Sun S."/>
            <person name="Heitman J."/>
            <person name="Bruck T."/>
            <person name="Nowrousian M."/>
        </authorList>
    </citation>
    <scope>NUCLEOTIDE SEQUENCE [LARGE SCALE GENOMIC DNA]</scope>
    <source>
        <strain evidence="7 8">IBC0246</strain>
    </source>
</reference>
<feature type="transmembrane region" description="Helical" evidence="5">
    <location>
        <begin position="142"/>
        <end position="164"/>
    </location>
</feature>